<gene>
    <name evidence="2" type="ORF">D0544_03005</name>
</gene>
<keyword evidence="1" id="KW-0472">Membrane</keyword>
<dbReference type="AlphaFoldDB" id="A0A3P3VR08"/>
<name>A0A3P3VR08_9GAMM</name>
<evidence type="ECO:0000256" key="1">
    <source>
        <dbReference type="SAM" id="Phobius"/>
    </source>
</evidence>
<feature type="transmembrane region" description="Helical" evidence="1">
    <location>
        <begin position="68"/>
        <end position="91"/>
    </location>
</feature>
<organism evidence="2 3">
    <name type="scientific">Aestuariirhabdus litorea</name>
    <dbReference type="NCBI Taxonomy" id="2528527"/>
    <lineage>
        <taxon>Bacteria</taxon>
        <taxon>Pseudomonadati</taxon>
        <taxon>Pseudomonadota</taxon>
        <taxon>Gammaproteobacteria</taxon>
        <taxon>Oceanospirillales</taxon>
        <taxon>Aestuariirhabdaceae</taxon>
        <taxon>Aestuariirhabdus</taxon>
    </lineage>
</organism>
<proteinExistence type="predicted"/>
<keyword evidence="1" id="KW-0812">Transmembrane</keyword>
<dbReference type="RefSeq" id="WP_125014532.1">
    <property type="nucleotide sequence ID" value="NZ_QWEZ01000001.1"/>
</dbReference>
<dbReference type="Pfam" id="PF04657">
    <property type="entry name" value="DMT_YdcZ"/>
    <property type="match status" value="1"/>
</dbReference>
<comment type="caution">
    <text evidence="2">The sequence shown here is derived from an EMBL/GenBank/DDBJ whole genome shotgun (WGS) entry which is preliminary data.</text>
</comment>
<dbReference type="GO" id="GO:0005886">
    <property type="term" value="C:plasma membrane"/>
    <property type="evidence" value="ECO:0007669"/>
    <property type="project" value="TreeGrafter"/>
</dbReference>
<reference evidence="2 3" key="1">
    <citation type="submission" date="2018-08" db="EMBL/GenBank/DDBJ databases">
        <authorList>
            <person name="Khan S.A."/>
        </authorList>
    </citation>
    <scope>NUCLEOTIDE SEQUENCE [LARGE SCALE GENOMIC DNA]</scope>
    <source>
        <strain evidence="2 3">GTF-13</strain>
    </source>
</reference>
<feature type="transmembrane region" description="Helical" evidence="1">
    <location>
        <begin position="98"/>
        <end position="116"/>
    </location>
</feature>
<protein>
    <submittedName>
        <fullName evidence="2">DMT family transporter</fullName>
    </submittedName>
</protein>
<feature type="transmembrane region" description="Helical" evidence="1">
    <location>
        <begin position="6"/>
        <end position="26"/>
    </location>
</feature>
<dbReference type="Proteomes" id="UP000280792">
    <property type="component" value="Unassembled WGS sequence"/>
</dbReference>
<dbReference type="PANTHER" id="PTHR34821:SF2">
    <property type="entry name" value="INNER MEMBRANE PROTEIN YDCZ"/>
    <property type="match status" value="1"/>
</dbReference>
<feature type="transmembrane region" description="Helical" evidence="1">
    <location>
        <begin position="38"/>
        <end position="56"/>
    </location>
</feature>
<keyword evidence="3" id="KW-1185">Reference proteome</keyword>
<keyword evidence="1" id="KW-1133">Transmembrane helix</keyword>
<reference evidence="2 3" key="2">
    <citation type="submission" date="2018-12" db="EMBL/GenBank/DDBJ databases">
        <title>Simiduia agarivorans gen. nov., sp. nov., a marine, agarolytic bacterium isolated from shallow coastal water from Keelung, Taiwan.</title>
        <authorList>
            <person name="Shieh W.Y."/>
        </authorList>
    </citation>
    <scope>NUCLEOTIDE SEQUENCE [LARGE SCALE GENOMIC DNA]</scope>
    <source>
        <strain evidence="2 3">GTF-13</strain>
    </source>
</reference>
<accession>A0A3P3VR08</accession>
<dbReference type="PANTHER" id="PTHR34821">
    <property type="entry name" value="INNER MEMBRANE PROTEIN YDCZ"/>
    <property type="match status" value="1"/>
</dbReference>
<evidence type="ECO:0000313" key="2">
    <source>
        <dbReference type="EMBL" id="RRJ84106.1"/>
    </source>
</evidence>
<sequence>MSNEAVLVAVALIGGVAVSLQGQFMGQLDRQIGTAESVFITYGMGALIALLIILMMKGGQLATNIANVPWYTLSSGLLGLVIVASIGFTIPRMGMTKAFTLLLAAQFLLAALIDHFGWFGSTVRTFDWKQLAGVGLILSGVMLLTR</sequence>
<dbReference type="InterPro" id="IPR006750">
    <property type="entry name" value="YdcZ"/>
</dbReference>
<evidence type="ECO:0000313" key="3">
    <source>
        <dbReference type="Proteomes" id="UP000280792"/>
    </source>
</evidence>
<dbReference type="EMBL" id="QWEZ01000001">
    <property type="protein sequence ID" value="RRJ84106.1"/>
    <property type="molecule type" value="Genomic_DNA"/>
</dbReference>